<accession>A0A3M6EY86</accession>
<dbReference type="EMBL" id="RBUY01000143">
    <property type="protein sequence ID" value="RMV73097.1"/>
    <property type="molecule type" value="Genomic_DNA"/>
</dbReference>
<gene>
    <name evidence="1" type="ORF">ALP05_05891</name>
</gene>
<protein>
    <submittedName>
        <fullName evidence="1">Uncharacterized protein</fullName>
    </submittedName>
</protein>
<evidence type="ECO:0000313" key="2">
    <source>
        <dbReference type="Proteomes" id="UP000269872"/>
    </source>
</evidence>
<sequence>MPILASGVIRESGVFVINLAWGPDQGAGMPAGICKLCKMEAELKLSHFIPKFVGKWVKETSATGYIRFNHSINKRVQDIVKDYWLCDACEQLFSSWEREFANRVFYPFLDEKKSQAKYGAWLPKFCASITWRTLTYIRGQNSARSEKTNLVLDEAESALASYLLGHTDTLGKYEQHLYPLEEMSETSVKGAPPNLNRYFLRTMQMDLLESESSIMIYTKLPGFMLLGLTGHKESNRMRSSRIALRDGTLSPRTYWWPTGFAEYIFEKVRGISSTYSSMDKAQMDKITRSILDNPEKFRNSGTFKAFKHDLAMFGSEAFSKSRDD</sequence>
<evidence type="ECO:0000313" key="1">
    <source>
        <dbReference type="EMBL" id="RMV73097.1"/>
    </source>
</evidence>
<reference evidence="1 2" key="1">
    <citation type="submission" date="2018-08" db="EMBL/GenBank/DDBJ databases">
        <title>Recombination of ecologically and evolutionarily significant loci maintains genetic cohesion in the Pseudomonas syringae species complex.</title>
        <authorList>
            <person name="Dillon M."/>
            <person name="Thakur S."/>
            <person name="Almeida R.N.D."/>
            <person name="Weir B.S."/>
            <person name="Guttman D.S."/>
        </authorList>
    </citation>
    <scope>NUCLEOTIDE SEQUENCE [LARGE SCALE GENOMIC DNA]</scope>
    <source>
        <strain evidence="1 2">ICMP 7496</strain>
    </source>
</reference>
<dbReference type="RefSeq" id="WP_147481001.1">
    <property type="nucleotide sequence ID" value="NZ_RBUY01000143.1"/>
</dbReference>
<proteinExistence type="predicted"/>
<dbReference type="Proteomes" id="UP000269872">
    <property type="component" value="Unassembled WGS sequence"/>
</dbReference>
<comment type="caution">
    <text evidence="1">The sequence shown here is derived from an EMBL/GenBank/DDBJ whole genome shotgun (WGS) entry which is preliminary data.</text>
</comment>
<name>A0A3M6EY86_9PSED</name>
<dbReference type="AlphaFoldDB" id="A0A3M6EY86"/>
<organism evidence="1 2">
    <name type="scientific">Pseudomonas caricapapayae</name>
    <dbReference type="NCBI Taxonomy" id="46678"/>
    <lineage>
        <taxon>Bacteria</taxon>
        <taxon>Pseudomonadati</taxon>
        <taxon>Pseudomonadota</taxon>
        <taxon>Gammaproteobacteria</taxon>
        <taxon>Pseudomonadales</taxon>
        <taxon>Pseudomonadaceae</taxon>
        <taxon>Pseudomonas</taxon>
    </lineage>
</organism>